<keyword evidence="3" id="KW-0012">Acyltransferase</keyword>
<feature type="transmembrane region" description="Helical" evidence="1">
    <location>
        <begin position="105"/>
        <end position="125"/>
    </location>
</feature>
<dbReference type="GO" id="GO:0016020">
    <property type="term" value="C:membrane"/>
    <property type="evidence" value="ECO:0007669"/>
    <property type="project" value="TreeGrafter"/>
</dbReference>
<keyword evidence="1" id="KW-0472">Membrane</keyword>
<dbReference type="AlphaFoldDB" id="A0A9X1IDZ4"/>
<feature type="transmembrane region" description="Helical" evidence="1">
    <location>
        <begin position="243"/>
        <end position="276"/>
    </location>
</feature>
<feature type="transmembrane region" description="Helical" evidence="1">
    <location>
        <begin position="186"/>
        <end position="205"/>
    </location>
</feature>
<keyword evidence="1" id="KW-0812">Transmembrane</keyword>
<name>A0A9X1IDZ4_9PROT</name>
<dbReference type="EMBL" id="JAJAQI010000022">
    <property type="protein sequence ID" value="MCB4823080.1"/>
    <property type="molecule type" value="Genomic_DNA"/>
</dbReference>
<evidence type="ECO:0000256" key="1">
    <source>
        <dbReference type="SAM" id="Phobius"/>
    </source>
</evidence>
<evidence type="ECO:0000259" key="2">
    <source>
        <dbReference type="Pfam" id="PF01757"/>
    </source>
</evidence>
<feature type="transmembrane region" description="Helical" evidence="1">
    <location>
        <begin position="59"/>
        <end position="77"/>
    </location>
</feature>
<feature type="transmembrane region" description="Helical" evidence="1">
    <location>
        <begin position="28"/>
        <end position="47"/>
    </location>
</feature>
<accession>A0A9X1IDZ4</accession>
<proteinExistence type="predicted"/>
<keyword evidence="3" id="KW-0808">Transferase</keyword>
<dbReference type="GO" id="GO:0000271">
    <property type="term" value="P:polysaccharide biosynthetic process"/>
    <property type="evidence" value="ECO:0007669"/>
    <property type="project" value="TreeGrafter"/>
</dbReference>
<organism evidence="3 4">
    <name type="scientific">Roseicella aerolata</name>
    <dbReference type="NCBI Taxonomy" id="2883479"/>
    <lineage>
        <taxon>Bacteria</taxon>
        <taxon>Pseudomonadati</taxon>
        <taxon>Pseudomonadota</taxon>
        <taxon>Alphaproteobacteria</taxon>
        <taxon>Acetobacterales</taxon>
        <taxon>Roseomonadaceae</taxon>
        <taxon>Roseicella</taxon>
    </lineage>
</organism>
<dbReference type="PANTHER" id="PTHR23028">
    <property type="entry name" value="ACETYLTRANSFERASE"/>
    <property type="match status" value="1"/>
</dbReference>
<dbReference type="Pfam" id="PF01757">
    <property type="entry name" value="Acyl_transf_3"/>
    <property type="match status" value="1"/>
</dbReference>
<feature type="transmembrane region" description="Helical" evidence="1">
    <location>
        <begin position="296"/>
        <end position="317"/>
    </location>
</feature>
<sequence>MLADEAAAAAAAEPAVAPRYAGLTRLRLLFIGWVLVYHLELALRAVQGLPVVEHLVLKGYLGVDGFFLLSGFALWLGNRARPPRGLGDYATFLARRLAKVLPLHLLALLALAMLVAAAAASGLAINDPERFSVRDFWLQLLLLNAWETTDRLAWNYPSWTLSAVWAGYLALPLLLHLVLRLPAFPLAALPPLLLGVLFLLDVLSPTDSLNVTVHLGLVRFFPELALGIALGRLCTDGRLSATVALAIAAAAVPLGLALRADALVVAGLAALVAGVHLREATHPGAAPRPRDIVHRLGEASFGVYMCWVFVEAALVLLLRTTAPGEGARLAIMAGALVANLGAGWFAWRLLEVPANRWLLTRLGRRRARAPG</sequence>
<evidence type="ECO:0000313" key="4">
    <source>
        <dbReference type="Proteomes" id="UP001139311"/>
    </source>
</evidence>
<dbReference type="GO" id="GO:0016747">
    <property type="term" value="F:acyltransferase activity, transferring groups other than amino-acyl groups"/>
    <property type="evidence" value="ECO:0007669"/>
    <property type="project" value="InterPro"/>
</dbReference>
<reference evidence="3" key="1">
    <citation type="submission" date="2021-10" db="EMBL/GenBank/DDBJ databases">
        <title>Roseicella aerolatum sp. nov., isolated from aerosols of e-waste dismantling site.</title>
        <authorList>
            <person name="Qin T."/>
        </authorList>
    </citation>
    <scope>NUCLEOTIDE SEQUENCE</scope>
    <source>
        <strain evidence="3">GB24</strain>
    </source>
</reference>
<dbReference type="Proteomes" id="UP001139311">
    <property type="component" value="Unassembled WGS sequence"/>
</dbReference>
<dbReference type="InterPro" id="IPR002656">
    <property type="entry name" value="Acyl_transf_3_dom"/>
</dbReference>
<keyword evidence="4" id="KW-1185">Reference proteome</keyword>
<feature type="transmembrane region" description="Helical" evidence="1">
    <location>
        <begin position="159"/>
        <end position="179"/>
    </location>
</feature>
<feature type="domain" description="Acyltransferase 3" evidence="2">
    <location>
        <begin position="22"/>
        <end position="321"/>
    </location>
</feature>
<evidence type="ECO:0000313" key="3">
    <source>
        <dbReference type="EMBL" id="MCB4823080.1"/>
    </source>
</evidence>
<protein>
    <submittedName>
        <fullName evidence="3">Acyltransferase</fullName>
    </submittedName>
</protein>
<dbReference type="RefSeq" id="WP_226609327.1">
    <property type="nucleotide sequence ID" value="NZ_JAJAQI010000022.1"/>
</dbReference>
<feature type="transmembrane region" description="Helical" evidence="1">
    <location>
        <begin position="329"/>
        <end position="347"/>
    </location>
</feature>
<dbReference type="PANTHER" id="PTHR23028:SF53">
    <property type="entry name" value="ACYL_TRANSF_3 DOMAIN-CONTAINING PROTEIN"/>
    <property type="match status" value="1"/>
</dbReference>
<keyword evidence="1" id="KW-1133">Transmembrane helix</keyword>
<dbReference type="InterPro" id="IPR050879">
    <property type="entry name" value="Acyltransferase_3"/>
</dbReference>
<gene>
    <name evidence="3" type="ORF">LHA35_15195</name>
</gene>
<comment type="caution">
    <text evidence="3">The sequence shown here is derived from an EMBL/GenBank/DDBJ whole genome shotgun (WGS) entry which is preliminary data.</text>
</comment>